<proteinExistence type="predicted"/>
<keyword evidence="1" id="KW-1133">Transmembrane helix</keyword>
<dbReference type="AlphaFoldDB" id="A0A2C6KZG7"/>
<dbReference type="EMBL" id="MIGC01002335">
    <property type="protein sequence ID" value="PHJ21272.1"/>
    <property type="molecule type" value="Genomic_DNA"/>
</dbReference>
<dbReference type="PROSITE" id="PS51257">
    <property type="entry name" value="PROKAR_LIPOPROTEIN"/>
    <property type="match status" value="1"/>
</dbReference>
<evidence type="ECO:0000313" key="3">
    <source>
        <dbReference type="Proteomes" id="UP000221165"/>
    </source>
</evidence>
<dbReference type="Proteomes" id="UP000221165">
    <property type="component" value="Unassembled WGS sequence"/>
</dbReference>
<organism evidence="2 3">
    <name type="scientific">Cystoisospora suis</name>
    <dbReference type="NCBI Taxonomy" id="483139"/>
    <lineage>
        <taxon>Eukaryota</taxon>
        <taxon>Sar</taxon>
        <taxon>Alveolata</taxon>
        <taxon>Apicomplexa</taxon>
        <taxon>Conoidasida</taxon>
        <taxon>Coccidia</taxon>
        <taxon>Eucoccidiorida</taxon>
        <taxon>Eimeriorina</taxon>
        <taxon>Sarcocystidae</taxon>
        <taxon>Cystoisospora</taxon>
    </lineage>
</organism>
<protein>
    <submittedName>
        <fullName evidence="2">Uncharacterized protein</fullName>
    </submittedName>
</protein>
<dbReference type="RefSeq" id="XP_067922956.1">
    <property type="nucleotide sequence ID" value="XM_068065067.1"/>
</dbReference>
<keyword evidence="1" id="KW-0812">Transmembrane</keyword>
<comment type="caution">
    <text evidence="2">The sequence shown here is derived from an EMBL/GenBank/DDBJ whole genome shotgun (WGS) entry which is preliminary data.</text>
</comment>
<dbReference type="GeneID" id="94428278"/>
<reference evidence="2 3" key="1">
    <citation type="journal article" date="2017" name="Int. J. Parasitol.">
        <title>The genome of the protozoan parasite Cystoisospora suis and a reverse vaccinology approach to identify vaccine candidates.</title>
        <authorList>
            <person name="Palmieri N."/>
            <person name="Shrestha A."/>
            <person name="Ruttkowski B."/>
            <person name="Beck T."/>
            <person name="Vogl C."/>
            <person name="Tomley F."/>
            <person name="Blake D.P."/>
            <person name="Joachim A."/>
        </authorList>
    </citation>
    <scope>NUCLEOTIDE SEQUENCE [LARGE SCALE GENOMIC DNA]</scope>
    <source>
        <strain evidence="2 3">Wien I</strain>
    </source>
</reference>
<sequence>MIERKASPYATQVVVLSLLSFLSYLVYFSSSCRRWSMEHLLPATSPGPSSGHASIYIH</sequence>
<accession>A0A2C6KZG7</accession>
<keyword evidence="1" id="KW-0472">Membrane</keyword>
<evidence type="ECO:0000256" key="1">
    <source>
        <dbReference type="SAM" id="Phobius"/>
    </source>
</evidence>
<gene>
    <name evidence="2" type="ORF">CSUI_004886</name>
</gene>
<dbReference type="VEuPathDB" id="ToxoDB:CSUI_004886"/>
<evidence type="ECO:0000313" key="2">
    <source>
        <dbReference type="EMBL" id="PHJ21272.1"/>
    </source>
</evidence>
<keyword evidence="3" id="KW-1185">Reference proteome</keyword>
<name>A0A2C6KZG7_9APIC</name>
<feature type="transmembrane region" description="Helical" evidence="1">
    <location>
        <begin position="6"/>
        <end position="27"/>
    </location>
</feature>